<organism evidence="2">
    <name type="scientific">candidate division TA06 bacterium ADurb.Bin417</name>
    <dbReference type="NCBI Taxonomy" id="1852828"/>
    <lineage>
        <taxon>Bacteria</taxon>
        <taxon>Bacteria division TA06</taxon>
    </lineage>
</organism>
<reference evidence="2" key="1">
    <citation type="submission" date="2017-02" db="EMBL/GenBank/DDBJ databases">
        <title>Delving into the versatile metabolic prowess of the omnipresent phylum Bacteroidetes.</title>
        <authorList>
            <person name="Nobu M.K."/>
            <person name="Mei R."/>
            <person name="Narihiro T."/>
            <person name="Kuroda K."/>
            <person name="Liu W.-T."/>
        </authorList>
    </citation>
    <scope>NUCLEOTIDE SEQUENCE</scope>
    <source>
        <strain evidence="2">ADurb.Bin417</strain>
    </source>
</reference>
<evidence type="ECO:0000313" key="2">
    <source>
        <dbReference type="EMBL" id="OPZ90606.1"/>
    </source>
</evidence>
<keyword evidence="1" id="KW-0812">Transmembrane</keyword>
<feature type="transmembrane region" description="Helical" evidence="1">
    <location>
        <begin position="52"/>
        <end position="74"/>
    </location>
</feature>
<comment type="caution">
    <text evidence="2">The sequence shown here is derived from an EMBL/GenBank/DDBJ whole genome shotgun (WGS) entry which is preliminary data.</text>
</comment>
<feature type="transmembrane region" description="Helical" evidence="1">
    <location>
        <begin position="136"/>
        <end position="156"/>
    </location>
</feature>
<protein>
    <recommendedName>
        <fullName evidence="3">Inner membrane protein</fullName>
    </recommendedName>
</protein>
<dbReference type="Proteomes" id="UP000485484">
    <property type="component" value="Unassembled WGS sequence"/>
</dbReference>
<name>A0A1V5MBQ0_UNCT6</name>
<gene>
    <name evidence="2" type="ORF">BWY73_01283</name>
</gene>
<keyword evidence="1" id="KW-1133">Transmembrane helix</keyword>
<evidence type="ECO:0008006" key="3">
    <source>
        <dbReference type="Google" id="ProtNLM"/>
    </source>
</evidence>
<dbReference type="AlphaFoldDB" id="A0A1V5MBQ0"/>
<sequence>MPFTPFHFGPGACLALPLKERLDLPVFLLSNLAIDLEPLAVISFGLKYPLHGYAHTLLFGSLVGIGWAALAFAGRRHLRRLMNRLRLPYRPDFRIMAISALLGAWFHVLLDAPLYSDIRPFYPLTANPLHGKISGGAVYLVCLLAFIPAAVLYLQAAGGKRAENDRAGLVKKE</sequence>
<proteinExistence type="predicted"/>
<evidence type="ECO:0000256" key="1">
    <source>
        <dbReference type="SAM" id="Phobius"/>
    </source>
</evidence>
<dbReference type="EMBL" id="MWAK01000244">
    <property type="protein sequence ID" value="OPZ90606.1"/>
    <property type="molecule type" value="Genomic_DNA"/>
</dbReference>
<accession>A0A1V5MBQ0</accession>
<feature type="transmembrane region" description="Helical" evidence="1">
    <location>
        <begin position="95"/>
        <end position="116"/>
    </location>
</feature>
<keyword evidence="1" id="KW-0472">Membrane</keyword>